<dbReference type="Proteomes" id="UP000193986">
    <property type="component" value="Unassembled WGS sequence"/>
</dbReference>
<accession>A0A1Y2AT34</accession>
<comment type="subcellular location">
    <subcellularLocation>
        <location evidence="1">Nucleus</location>
    </subcellularLocation>
</comment>
<feature type="region of interest" description="Disordered" evidence="4">
    <location>
        <begin position="625"/>
        <end position="703"/>
    </location>
</feature>
<name>A0A1Y2AT34_9TREE</name>
<dbReference type="InParanoid" id="A0A1Y2AT34"/>
<feature type="compositionally biased region" description="Acidic residues" evidence="4">
    <location>
        <begin position="660"/>
        <end position="676"/>
    </location>
</feature>
<dbReference type="GO" id="GO:0032040">
    <property type="term" value="C:small-subunit processome"/>
    <property type="evidence" value="ECO:0007669"/>
    <property type="project" value="UniProtKB-ARBA"/>
</dbReference>
<dbReference type="SUPFAM" id="SSF50978">
    <property type="entry name" value="WD40 repeat-like"/>
    <property type="match status" value="1"/>
</dbReference>
<dbReference type="InterPro" id="IPR007148">
    <property type="entry name" value="SSU_processome_Utp12"/>
</dbReference>
<evidence type="ECO:0000256" key="2">
    <source>
        <dbReference type="ARBA" id="ARBA00023242"/>
    </source>
</evidence>
<feature type="region of interest" description="Disordered" evidence="4">
    <location>
        <begin position="388"/>
        <end position="419"/>
    </location>
</feature>
<dbReference type="InterPro" id="IPR052414">
    <property type="entry name" value="U3_snoRNA-assoc_WDR"/>
</dbReference>
<dbReference type="PANTHER" id="PTHR44267">
    <property type="entry name" value="WD REPEAT-CONTAINING PROTEIN 43"/>
    <property type="match status" value="1"/>
</dbReference>
<evidence type="ECO:0000256" key="1">
    <source>
        <dbReference type="ARBA" id="ARBA00004123"/>
    </source>
</evidence>
<keyword evidence="2" id="KW-0539">Nucleus</keyword>
<dbReference type="InterPro" id="IPR015943">
    <property type="entry name" value="WD40/YVTN_repeat-like_dom_sf"/>
</dbReference>
<dbReference type="GO" id="GO:0000462">
    <property type="term" value="P:maturation of SSU-rRNA from tricistronic rRNA transcript (SSU-rRNA, 5.8S rRNA, LSU-rRNA)"/>
    <property type="evidence" value="ECO:0007669"/>
    <property type="project" value="TreeGrafter"/>
</dbReference>
<dbReference type="STRING" id="71784.A0A1Y2AT34"/>
<feature type="compositionally biased region" description="Basic and acidic residues" evidence="4">
    <location>
        <begin position="92"/>
        <end position="101"/>
    </location>
</feature>
<dbReference type="PANTHER" id="PTHR44267:SF1">
    <property type="entry name" value="WD REPEAT-CONTAINING PROTEIN 43"/>
    <property type="match status" value="1"/>
</dbReference>
<dbReference type="EMBL" id="MCFC01000054">
    <property type="protein sequence ID" value="ORY25733.1"/>
    <property type="molecule type" value="Genomic_DNA"/>
</dbReference>
<protein>
    <recommendedName>
        <fullName evidence="5">Small-subunit processome Utp12 domain-containing protein</fullName>
    </recommendedName>
</protein>
<evidence type="ECO:0000259" key="5">
    <source>
        <dbReference type="Pfam" id="PF04003"/>
    </source>
</evidence>
<feature type="region of interest" description="Disordered" evidence="4">
    <location>
        <begin position="1"/>
        <end position="27"/>
    </location>
</feature>
<feature type="region of interest" description="Disordered" evidence="4">
    <location>
        <begin position="82"/>
        <end position="101"/>
    </location>
</feature>
<comment type="similarity">
    <text evidence="3">Belongs to the UTP5 family.</text>
</comment>
<evidence type="ECO:0000256" key="4">
    <source>
        <dbReference type="SAM" id="MobiDB-lite"/>
    </source>
</evidence>
<dbReference type="InterPro" id="IPR036322">
    <property type="entry name" value="WD40_repeat_dom_sf"/>
</dbReference>
<sequence length="703" mass="75052">MAPKQPVAGPSRLKSAAPAAVPPSPSVSGFNSSRTQFALALPVLGSADKITVWNVADSTVAAYYEVEGASKVTSLTWSWSDASSRKRKRQKHNSDDHPTADGKEVIVLTTAKQQVIVFSPTQHKALQIFDLPGKVTAACVAERGHLLVTSKAILRLSDDLTSISHTFPLPRNTQPLGAIAVLPTQADDSIHVVAASLSASVLHLSLSDSKVTYASSSLPVSTLSVTSIVTLPSTPAGASFLVASEEDRTVSQYTITSPQQPPKLSYRYASPTLSPVHSLSISDDRLAVLHISGEVSLFPLPEELDFARPKSDSKPSTLQLNELDGRIARLCRAEFAQGPATEPRSLWLGRMAGGARLTWQRVAYESSDGTIKSEIKVKVASQDLKRDNAQQITSETQRYKAPTATLTAPPDAPSDSSAALPTDVHLADLSLGERLLALPNGAPQVNGSDKPKPADDLIDGPVNAASLTRLLVQALHTSDPALLNVCLNYRDPKLIRNTIRKMPPQMALPLLKACVERLGQGKGANTRGGGRGVGQNEQQGRGTVAWVKGVLVERGALLMTMPSLPVHLAQLSSLLATRLQLHQPLLNLSGRLDLALAQIQMRRLAAEQSQASIDGTSAKSNGVVYVEGESEDEEEDEEVAVEVGEDGEIEDVDMRGIASSEDESDDDDDDDDEDLLESGSENELIDVEAEESDEEGESGSEDE</sequence>
<evidence type="ECO:0000256" key="3">
    <source>
        <dbReference type="ARBA" id="ARBA00038335"/>
    </source>
</evidence>
<feature type="domain" description="Small-subunit processome Utp12" evidence="5">
    <location>
        <begin position="479"/>
        <end position="596"/>
    </location>
</feature>
<dbReference type="AlphaFoldDB" id="A0A1Y2AT34"/>
<feature type="compositionally biased region" description="Acidic residues" evidence="4">
    <location>
        <begin position="628"/>
        <end position="651"/>
    </location>
</feature>
<evidence type="ECO:0000313" key="7">
    <source>
        <dbReference type="Proteomes" id="UP000193986"/>
    </source>
</evidence>
<keyword evidence="7" id="KW-1185">Reference proteome</keyword>
<gene>
    <name evidence="6" type="ORF">BCR39DRAFT_471127</name>
</gene>
<feature type="compositionally biased region" description="Low complexity" evidence="4">
    <location>
        <begin position="401"/>
        <end position="419"/>
    </location>
</feature>
<proteinExistence type="inferred from homology"/>
<dbReference type="Gene3D" id="2.130.10.10">
    <property type="entry name" value="YVTN repeat-like/Quinoprotein amine dehydrogenase"/>
    <property type="match status" value="1"/>
</dbReference>
<organism evidence="6 7">
    <name type="scientific">Naematelia encephala</name>
    <dbReference type="NCBI Taxonomy" id="71784"/>
    <lineage>
        <taxon>Eukaryota</taxon>
        <taxon>Fungi</taxon>
        <taxon>Dikarya</taxon>
        <taxon>Basidiomycota</taxon>
        <taxon>Agaricomycotina</taxon>
        <taxon>Tremellomycetes</taxon>
        <taxon>Tremellales</taxon>
        <taxon>Naemateliaceae</taxon>
        <taxon>Naematelia</taxon>
    </lineage>
</organism>
<comment type="caution">
    <text evidence="6">The sequence shown here is derived from an EMBL/GenBank/DDBJ whole genome shotgun (WGS) entry which is preliminary data.</text>
</comment>
<dbReference type="OrthoDB" id="30195at2759"/>
<dbReference type="Pfam" id="PF04003">
    <property type="entry name" value="Utp12"/>
    <property type="match status" value="1"/>
</dbReference>
<reference evidence="6 7" key="1">
    <citation type="submission" date="2016-07" db="EMBL/GenBank/DDBJ databases">
        <title>Pervasive Adenine N6-methylation of Active Genes in Fungi.</title>
        <authorList>
            <consortium name="DOE Joint Genome Institute"/>
            <person name="Mondo S.J."/>
            <person name="Dannebaum R.O."/>
            <person name="Kuo R.C."/>
            <person name="Labutti K."/>
            <person name="Haridas S."/>
            <person name="Kuo A."/>
            <person name="Salamov A."/>
            <person name="Ahrendt S.R."/>
            <person name="Lipzen A."/>
            <person name="Sullivan W."/>
            <person name="Andreopoulos W.B."/>
            <person name="Clum A."/>
            <person name="Lindquist E."/>
            <person name="Daum C."/>
            <person name="Ramamoorthy G.K."/>
            <person name="Gryganskyi A."/>
            <person name="Culley D."/>
            <person name="Magnuson J.K."/>
            <person name="James T.Y."/>
            <person name="O'Malley M.A."/>
            <person name="Stajich J.E."/>
            <person name="Spatafora J.W."/>
            <person name="Visel A."/>
            <person name="Grigoriev I.V."/>
        </authorList>
    </citation>
    <scope>NUCLEOTIDE SEQUENCE [LARGE SCALE GENOMIC DNA]</scope>
    <source>
        <strain evidence="6 7">68-887.2</strain>
    </source>
</reference>
<evidence type="ECO:0000313" key="6">
    <source>
        <dbReference type="EMBL" id="ORY25733.1"/>
    </source>
</evidence>
<feature type="compositionally biased region" description="Acidic residues" evidence="4">
    <location>
        <begin position="683"/>
        <end position="703"/>
    </location>
</feature>